<evidence type="ECO:0000256" key="7">
    <source>
        <dbReference type="ARBA" id="ARBA00022786"/>
    </source>
</evidence>
<dbReference type="InterPro" id="IPR044600">
    <property type="entry name" value="ATL1/ATL16-like"/>
</dbReference>
<keyword evidence="6 9" id="KW-0863">Zinc-finger</keyword>
<keyword evidence="4" id="KW-0808">Transferase</keyword>
<keyword evidence="8" id="KW-0862">Zinc</keyword>
<dbReference type="CDD" id="cd16461">
    <property type="entry name" value="RING-H2_EL5-like"/>
    <property type="match status" value="1"/>
</dbReference>
<dbReference type="Pfam" id="PF13639">
    <property type="entry name" value="zf-RING_2"/>
    <property type="match status" value="1"/>
</dbReference>
<comment type="catalytic activity">
    <reaction evidence="1">
        <text>S-ubiquitinyl-[E2 ubiquitin-conjugating enzyme]-L-cysteine + [acceptor protein]-L-lysine = [E2 ubiquitin-conjugating enzyme]-L-cysteine + N(6)-ubiquitinyl-[acceptor protein]-L-lysine.</text>
        <dbReference type="EC" id="2.3.2.27"/>
    </reaction>
</comment>
<evidence type="ECO:0000256" key="6">
    <source>
        <dbReference type="ARBA" id="ARBA00022771"/>
    </source>
</evidence>
<dbReference type="Proteomes" id="UP000823775">
    <property type="component" value="Unassembled WGS sequence"/>
</dbReference>
<organism evidence="12 13">
    <name type="scientific">Datura stramonium</name>
    <name type="common">Jimsonweed</name>
    <name type="synonym">Common thornapple</name>
    <dbReference type="NCBI Taxonomy" id="4076"/>
    <lineage>
        <taxon>Eukaryota</taxon>
        <taxon>Viridiplantae</taxon>
        <taxon>Streptophyta</taxon>
        <taxon>Embryophyta</taxon>
        <taxon>Tracheophyta</taxon>
        <taxon>Spermatophyta</taxon>
        <taxon>Magnoliopsida</taxon>
        <taxon>eudicotyledons</taxon>
        <taxon>Gunneridae</taxon>
        <taxon>Pentapetalae</taxon>
        <taxon>asterids</taxon>
        <taxon>lamiids</taxon>
        <taxon>Solanales</taxon>
        <taxon>Solanaceae</taxon>
        <taxon>Solanoideae</taxon>
        <taxon>Datureae</taxon>
        <taxon>Datura</taxon>
    </lineage>
</organism>
<evidence type="ECO:0000256" key="10">
    <source>
        <dbReference type="SAM" id="Phobius"/>
    </source>
</evidence>
<name>A0ABS8RG25_DATST</name>
<keyword evidence="10" id="KW-0472">Membrane</keyword>
<evidence type="ECO:0000256" key="9">
    <source>
        <dbReference type="PROSITE-ProRule" id="PRU00175"/>
    </source>
</evidence>
<proteinExistence type="predicted"/>
<keyword evidence="5" id="KW-0479">Metal-binding</keyword>
<dbReference type="Gene3D" id="3.30.40.10">
    <property type="entry name" value="Zinc/RING finger domain, C3HC4 (zinc finger)"/>
    <property type="match status" value="1"/>
</dbReference>
<protein>
    <recommendedName>
        <fullName evidence="3">RING-type E3 ubiquitin transferase</fullName>
        <ecNumber evidence="3">2.3.2.27</ecNumber>
    </recommendedName>
</protein>
<keyword evidence="10" id="KW-1133">Transmembrane helix</keyword>
<dbReference type="InterPro" id="IPR013083">
    <property type="entry name" value="Znf_RING/FYVE/PHD"/>
</dbReference>
<comment type="pathway">
    <text evidence="2">Protein modification; protein ubiquitination.</text>
</comment>
<evidence type="ECO:0000256" key="8">
    <source>
        <dbReference type="ARBA" id="ARBA00022833"/>
    </source>
</evidence>
<evidence type="ECO:0000256" key="4">
    <source>
        <dbReference type="ARBA" id="ARBA00022679"/>
    </source>
</evidence>
<evidence type="ECO:0000256" key="5">
    <source>
        <dbReference type="ARBA" id="ARBA00022723"/>
    </source>
</evidence>
<dbReference type="EMBL" id="JACEIK010000002">
    <property type="protein sequence ID" value="MCD7445878.1"/>
    <property type="molecule type" value="Genomic_DNA"/>
</dbReference>
<dbReference type="SUPFAM" id="SSF57850">
    <property type="entry name" value="RING/U-box"/>
    <property type="match status" value="1"/>
</dbReference>
<dbReference type="PANTHER" id="PTHR46913">
    <property type="entry name" value="RING-H2 FINGER PROTEIN ATL16"/>
    <property type="match status" value="1"/>
</dbReference>
<reference evidence="12 13" key="1">
    <citation type="journal article" date="2021" name="BMC Genomics">
        <title>Datura genome reveals duplications of psychoactive alkaloid biosynthetic genes and high mutation rate following tissue culture.</title>
        <authorList>
            <person name="Rajewski A."/>
            <person name="Carter-House D."/>
            <person name="Stajich J."/>
            <person name="Litt A."/>
        </authorList>
    </citation>
    <scope>NUCLEOTIDE SEQUENCE [LARGE SCALE GENOMIC DNA]</scope>
    <source>
        <strain evidence="12">AR-01</strain>
    </source>
</reference>
<gene>
    <name evidence="12" type="ORF">HAX54_015603</name>
</gene>
<evidence type="ECO:0000256" key="1">
    <source>
        <dbReference type="ARBA" id="ARBA00000900"/>
    </source>
</evidence>
<feature type="transmembrane region" description="Helical" evidence="10">
    <location>
        <begin position="64"/>
        <end position="84"/>
    </location>
</feature>
<evidence type="ECO:0000259" key="11">
    <source>
        <dbReference type="PROSITE" id="PS50089"/>
    </source>
</evidence>
<keyword evidence="10" id="KW-0812">Transmembrane</keyword>
<dbReference type="PROSITE" id="PS50089">
    <property type="entry name" value="ZF_RING_2"/>
    <property type="match status" value="1"/>
</dbReference>
<evidence type="ECO:0000313" key="13">
    <source>
        <dbReference type="Proteomes" id="UP000823775"/>
    </source>
</evidence>
<evidence type="ECO:0000256" key="2">
    <source>
        <dbReference type="ARBA" id="ARBA00004906"/>
    </source>
</evidence>
<comment type="caution">
    <text evidence="12">The sequence shown here is derived from an EMBL/GenBank/DDBJ whole genome shotgun (WGS) entry which is preliminary data.</text>
</comment>
<dbReference type="InterPro" id="IPR001841">
    <property type="entry name" value="Znf_RING"/>
</dbReference>
<dbReference type="PANTHER" id="PTHR46913:SF19">
    <property type="entry name" value="RING-TYPE E3 UBIQUITIN TRANSFERASE"/>
    <property type="match status" value="1"/>
</dbReference>
<accession>A0ABS8RG25</accession>
<keyword evidence="7" id="KW-0833">Ubl conjugation pathway</keyword>
<dbReference type="SMART" id="SM00184">
    <property type="entry name" value="RING"/>
    <property type="match status" value="1"/>
</dbReference>
<keyword evidence="13" id="KW-1185">Reference proteome</keyword>
<feature type="domain" description="RING-type" evidence="11">
    <location>
        <begin position="154"/>
        <end position="196"/>
    </location>
</feature>
<evidence type="ECO:0000256" key="3">
    <source>
        <dbReference type="ARBA" id="ARBA00012483"/>
    </source>
</evidence>
<dbReference type="EC" id="2.3.2.27" evidence="3"/>
<sequence length="356" mass="40303">MAMNTRKLFQLTNQSADCFYFCDSTCPDGCYPYVDLDYYIPPPPPPPLPLPQLSSKRHQNISPYVIISVALFASLFLLVSYYLIIVKNCLNWYRRRTPQSQVGSDEEFLDENRAPVIDHPIWYINTIGLQPSVIDKITIFKYKTGDGMVEGTNCSVCLNEFQDDESLRLLPNCKHAFHIHCIDTWLRSHTNCPLCRSGIVSNTLNAPAVVPIEPNLGTNNLSTNEETLLENDEQREVSSNSHEVIDGEIRDNQEELLQIESMGNSRKEVNSKRGCVDEEVQSMRRSVSVDSSISSSRGLDNMFMLSRTSEGEAVGENSSSTLHKEEAVLMKRSFSYGGRSFFFSRHHRSRSSVLPL</sequence>
<evidence type="ECO:0000313" key="12">
    <source>
        <dbReference type="EMBL" id="MCD7445878.1"/>
    </source>
</evidence>